<keyword evidence="3" id="KW-1185">Reference proteome</keyword>
<sequence>MAKKKKTQIQEGLEAPQKDTVFPETGAAQGAAAATQVTIPDDVAELIRATLKVAIAQRKIYGLSTTLTSLTKTVARALEKYIDGIPTATLRDFIKREVTAMGYPVIEARVDYTGVPFIAETVILYRNYEEIVDMIRTGRAETLKPVITGDGIDPIYDKMVKTGSNA</sequence>
<dbReference type="Proteomes" id="UP000008777">
    <property type="component" value="Segment"/>
</dbReference>
<evidence type="ECO:0000313" key="3">
    <source>
        <dbReference type="Proteomes" id="UP000008777"/>
    </source>
</evidence>
<proteinExistence type="predicted"/>
<reference evidence="2 3" key="1">
    <citation type="journal article" date="2004" name="Virology">
        <title>Morphology and genome organisation of the virus PSV of the hyperthermophilic archaeal genera Pyrobaculum and Thermoproteus: A novel virus family, the Globuloviridae.</title>
        <authorList>
            <person name="Haering M."/>
            <person name="Peng X."/>
            <person name="Bruegger K."/>
            <person name="Rachel R."/>
            <person name="Stetter K.O."/>
            <person name="Garrett R.A."/>
            <person name="Prangishvili D."/>
        </authorList>
    </citation>
    <scope>NUCLEOTIDE SEQUENCE [LARGE SCALE GENOMIC DNA]</scope>
    <source>
        <strain evidence="3">Isolate United States/Yellowstone</strain>
    </source>
</reference>
<organism evidence="2 3">
    <name type="scientific">Pyrobaculum spherical virus (isolate United States/Yellowstone)</name>
    <name type="common">PSV</name>
    <dbReference type="NCBI Taxonomy" id="654907"/>
    <lineage>
        <taxon>Viruses</taxon>
        <taxon>Viruses incertae sedis</taxon>
        <taxon>Globuloviridae</taxon>
        <taxon>Alphaglobulovirus</taxon>
        <taxon>Alphaglobulovirus obsidianense</taxon>
    </lineage>
</organism>
<organismHost>
    <name type="scientific">Thermoproteus tenax</name>
    <dbReference type="NCBI Taxonomy" id="2271"/>
</organismHost>
<evidence type="ECO:0000256" key="1">
    <source>
        <dbReference type="SAM" id="MobiDB-lite"/>
    </source>
</evidence>
<protein>
    <submittedName>
        <fullName evidence="2">Uncharacterized protein</fullName>
    </submittedName>
</protein>
<dbReference type="RefSeq" id="YP_015556.1">
    <property type="nucleotide sequence ID" value="NC_005872.1"/>
</dbReference>
<name>Q6ZYG8_PSVY</name>
<organismHost>
    <name type="scientific">Pyrobaculum</name>
    <dbReference type="NCBI Taxonomy" id="2276"/>
</organismHost>
<dbReference type="KEGG" id="vg:4432048"/>
<dbReference type="GeneID" id="4432048"/>
<dbReference type="EMBL" id="AJ635161">
    <property type="protein sequence ID" value="CAG25654.1"/>
    <property type="molecule type" value="Genomic_DNA"/>
</dbReference>
<evidence type="ECO:0000313" key="2">
    <source>
        <dbReference type="EMBL" id="CAG25654.1"/>
    </source>
</evidence>
<feature type="region of interest" description="Disordered" evidence="1">
    <location>
        <begin position="1"/>
        <end position="21"/>
    </location>
</feature>
<accession>Q6ZYG8</accession>